<dbReference type="AlphaFoldDB" id="A0A2S7SQV1"/>
<name>A0A2S7SQV1_9BACT</name>
<evidence type="ECO:0008006" key="4">
    <source>
        <dbReference type="Google" id="ProtNLM"/>
    </source>
</evidence>
<proteinExistence type="predicted"/>
<sequence>MRKLYILCLIVLCSFQVASARVDEYGRRHYKIALGVTNPLSAYTKYGGQFEERNRNVSYVFSYTKYTGAYPGYQIGAEMQFYMRTRSKHQYYMYLKGVLGDAGFDSRKLSIYGDQSGILIGNYDKDLKYLSGNAYGGGGLGFGRRYNYGVLFIRWNLGVKGCAIISDASKEEKNIYRLMFATGPASIIEFNVHMGLQL</sequence>
<reference evidence="2 3" key="1">
    <citation type="submission" date="2018-01" db="EMBL/GenBank/DDBJ databases">
        <title>A novel member of the phylum Bacteroidetes isolated from glacier ice.</title>
        <authorList>
            <person name="Liu Q."/>
            <person name="Xin Y.-H."/>
        </authorList>
    </citation>
    <scope>NUCLEOTIDE SEQUENCE [LARGE SCALE GENOMIC DNA]</scope>
    <source>
        <strain evidence="2 3">RB1R16</strain>
    </source>
</reference>
<accession>A0A2S7SQV1</accession>
<dbReference type="Proteomes" id="UP000239872">
    <property type="component" value="Unassembled WGS sequence"/>
</dbReference>
<evidence type="ECO:0000256" key="1">
    <source>
        <dbReference type="SAM" id="SignalP"/>
    </source>
</evidence>
<gene>
    <name evidence="2" type="ORF">CJD36_018650</name>
</gene>
<keyword evidence="3" id="KW-1185">Reference proteome</keyword>
<keyword evidence="1" id="KW-0732">Signal</keyword>
<protein>
    <recommendedName>
        <fullName evidence="4">Outer membrane protein beta-barrel domain-containing protein</fullName>
    </recommendedName>
</protein>
<feature type="signal peptide" evidence="1">
    <location>
        <begin position="1"/>
        <end position="20"/>
    </location>
</feature>
<feature type="chain" id="PRO_5015484640" description="Outer membrane protein beta-barrel domain-containing protein" evidence="1">
    <location>
        <begin position="21"/>
        <end position="198"/>
    </location>
</feature>
<dbReference type="RefSeq" id="WP_105040721.1">
    <property type="nucleotide sequence ID" value="NZ_PPSL01000006.1"/>
</dbReference>
<comment type="caution">
    <text evidence="2">The sequence shown here is derived from an EMBL/GenBank/DDBJ whole genome shotgun (WGS) entry which is preliminary data.</text>
</comment>
<evidence type="ECO:0000313" key="2">
    <source>
        <dbReference type="EMBL" id="PQJ09270.1"/>
    </source>
</evidence>
<organism evidence="2 3">
    <name type="scientific">Flavipsychrobacter stenotrophus</name>
    <dbReference type="NCBI Taxonomy" id="2077091"/>
    <lineage>
        <taxon>Bacteria</taxon>
        <taxon>Pseudomonadati</taxon>
        <taxon>Bacteroidota</taxon>
        <taxon>Chitinophagia</taxon>
        <taxon>Chitinophagales</taxon>
        <taxon>Chitinophagaceae</taxon>
        <taxon>Flavipsychrobacter</taxon>
    </lineage>
</organism>
<evidence type="ECO:0000313" key="3">
    <source>
        <dbReference type="Proteomes" id="UP000239872"/>
    </source>
</evidence>
<dbReference type="EMBL" id="PPSL01000006">
    <property type="protein sequence ID" value="PQJ09270.1"/>
    <property type="molecule type" value="Genomic_DNA"/>
</dbReference>